<organism evidence="1">
    <name type="scientific">marine sediment metagenome</name>
    <dbReference type="NCBI Taxonomy" id="412755"/>
    <lineage>
        <taxon>unclassified sequences</taxon>
        <taxon>metagenomes</taxon>
        <taxon>ecological metagenomes</taxon>
    </lineage>
</organism>
<name>A0A0F9HUK8_9ZZZZ</name>
<proteinExistence type="predicted"/>
<gene>
    <name evidence="1" type="ORF">LCGC14_1955280</name>
</gene>
<sequence length="178" mass="21545">MQYQIEIYSPFISVKTCWNQLLNTVEKFNYYDHPISPIYVFTRKDQEFGRRNVKSQILGWINDEKRRTQCEKSIEFDDEPPCYENRFFKCIHNYGKFITSNVYYTEQYFHAKFYSGINNKGLNETVITSFNLVDHELEQYETFCLTSTEYDSFVKIRNSVDWNKVIIDENIFRVFTKL</sequence>
<comment type="caution">
    <text evidence="1">The sequence shown here is derived from an EMBL/GenBank/DDBJ whole genome shotgun (WGS) entry which is preliminary data.</text>
</comment>
<evidence type="ECO:0000313" key="1">
    <source>
        <dbReference type="EMBL" id="KKL85380.1"/>
    </source>
</evidence>
<accession>A0A0F9HUK8</accession>
<reference evidence="1" key="1">
    <citation type="journal article" date="2015" name="Nature">
        <title>Complex archaea that bridge the gap between prokaryotes and eukaryotes.</title>
        <authorList>
            <person name="Spang A."/>
            <person name="Saw J.H."/>
            <person name="Jorgensen S.L."/>
            <person name="Zaremba-Niedzwiedzka K."/>
            <person name="Martijn J."/>
            <person name="Lind A.E."/>
            <person name="van Eijk R."/>
            <person name="Schleper C."/>
            <person name="Guy L."/>
            <person name="Ettema T.J."/>
        </authorList>
    </citation>
    <scope>NUCLEOTIDE SEQUENCE</scope>
</reference>
<protein>
    <submittedName>
        <fullName evidence="1">Uncharacterized protein</fullName>
    </submittedName>
</protein>
<dbReference type="EMBL" id="LAZR01021423">
    <property type="protein sequence ID" value="KKL85380.1"/>
    <property type="molecule type" value="Genomic_DNA"/>
</dbReference>
<dbReference type="AlphaFoldDB" id="A0A0F9HUK8"/>